<evidence type="ECO:0000259" key="3">
    <source>
        <dbReference type="Pfam" id="PF03078"/>
    </source>
</evidence>
<proteinExistence type="predicted"/>
<feature type="region of interest" description="Disordered" evidence="2">
    <location>
        <begin position="882"/>
        <end position="906"/>
    </location>
</feature>
<feature type="compositionally biased region" description="Polar residues" evidence="2">
    <location>
        <begin position="1021"/>
        <end position="1044"/>
    </location>
</feature>
<dbReference type="Pfam" id="PF03732">
    <property type="entry name" value="Retrotrans_gag"/>
    <property type="match status" value="1"/>
</dbReference>
<dbReference type="InterPro" id="IPR004312">
    <property type="entry name" value="ATHILA_Orf1_C"/>
</dbReference>
<feature type="domain" description="Retrotransposon gag" evidence="4">
    <location>
        <begin position="229"/>
        <end position="280"/>
    </location>
</feature>
<organism evidence="5 6">
    <name type="scientific">Arabidopsis suecica</name>
    <name type="common">Swedish thale-cress</name>
    <name type="synonym">Cardaminopsis suecica</name>
    <dbReference type="NCBI Taxonomy" id="45249"/>
    <lineage>
        <taxon>Eukaryota</taxon>
        <taxon>Viridiplantae</taxon>
        <taxon>Streptophyta</taxon>
        <taxon>Embryophyta</taxon>
        <taxon>Tracheophyta</taxon>
        <taxon>Spermatophyta</taxon>
        <taxon>Magnoliopsida</taxon>
        <taxon>eudicotyledons</taxon>
        <taxon>Gunneridae</taxon>
        <taxon>Pentapetalae</taxon>
        <taxon>rosids</taxon>
        <taxon>malvids</taxon>
        <taxon>Brassicales</taxon>
        <taxon>Brassicaceae</taxon>
        <taxon>Camelineae</taxon>
        <taxon>Arabidopsis</taxon>
    </lineage>
</organism>
<dbReference type="CDD" id="cd00303">
    <property type="entry name" value="retropepsin_like"/>
    <property type="match status" value="1"/>
</dbReference>
<accession>A0A8T1XEE0</accession>
<dbReference type="PANTHER" id="PTHR33067:SF31">
    <property type="entry name" value="RNA-DIRECTED DNA POLYMERASE"/>
    <property type="match status" value="1"/>
</dbReference>
<feature type="domain" description="Arabidopsis retrotransposon Orf1 C-terminal" evidence="3">
    <location>
        <begin position="1115"/>
        <end position="1145"/>
    </location>
</feature>
<feature type="compositionally biased region" description="Basic residues" evidence="2">
    <location>
        <begin position="1045"/>
        <end position="1060"/>
    </location>
</feature>
<dbReference type="EMBL" id="JAEFBJ010000176">
    <property type="protein sequence ID" value="KAG7528502.1"/>
    <property type="molecule type" value="Genomic_DNA"/>
</dbReference>
<sequence>MTNHSTKRSSRSFKISRDHSTPRSSRGHHHFTSPLDHEVECPHLHHQTITRSHHSTMRSSAFTSIIRPPLDLVTQPGSRVSSNTTRSHHSTPTPSDFIPLPDLYSTSSLYLDVHLCCIRTRSTGNQNLLFNDNINRTARELRIRRTTVNPRKGIAAPAIQNNNFEIKSGLISMIQGNKFHGLPMEDPLDHLDEFDRLCNLTKINGVSEDGFKLRLFPFSLGDKAHIWEKTARLRNEISGFSQKNGESFCEAWERFKGYTNQCPHHGFTKASLLCTLYRGVLPRIRMLLDTASNGNFQNKDVEEGWELVENLAQSDGNYNEDCDRTVRRTSDSDDKHRKDIQALNDKLERFFLASRSMCTSLLMTSSIKSNMGRVTSWKKSATSTTIRVATKDTTTSKPTIPTSPTAAPTLRILRIRCILHNNNKVRTNLLFPTTKVSFLSSNFRGTTSNHHHLGLHLSKTKLQDLNAKVEALNTKVRYLEGQSASTSAPKVTGLPRKSIQNPKEYATVHAITICHDRELPTRPVSDFITGDSDVQEGEASTQVEVSVVEFNHSAGSRHLTQSTSEEKAAIIERMVKRFKPTSLPSRALLWTFRKAWMERYKSVAAKQLDEIEAVMPLMEVLNLILDPHKDEKFEDPGSFTLPCSIGEFAFSDCLCDLGASVSLMPLSVARRLEFIQYKPCDLTLILADRSSRKPFSMLKDLPVMINGVEVPTDFVVLDMEVELKDPLILGRPFLASVGAVIDVREGKIGLNLGKHIKLHFNNNRTPQGSTEDGRTSGNDRAISREGYETERVKELKKRSDKQDETIGRLAHTIEELRCKLNQMQKEAQPKGGINTIARKEFTSRWSQETDYPPEEKEAYFEERGIEYFAADLSREDAGHIHSTSLPLDRAPRSHKHSTTASRSPLQSQYHSTAAAHFFSQPLDLTVSLQSRLHSTSSPSLDFNTIIIRPKQHSTSPSFFPTHSTASLSPLHHRLELPLDRSSPSPPLNRLNFTRPLHAISFKLVSHHQTLDSSSPSPSKPRYSTATVFTRPTPHSNHETSFTRPNKNHSTKPKKKKKKNLVHSTGFIMSNYSGESSMDPDYNVDEAESWSTRPREQHVYQSFSDEFERSAARRNQRRAEIARGKRAMSSRYELIDEDIKSEYEPES</sequence>
<evidence type="ECO:0000256" key="2">
    <source>
        <dbReference type="SAM" id="MobiDB-lite"/>
    </source>
</evidence>
<dbReference type="Pfam" id="PF03078">
    <property type="entry name" value="ATHILA"/>
    <property type="match status" value="1"/>
</dbReference>
<feature type="region of interest" description="Disordered" evidence="2">
    <location>
        <begin position="1007"/>
        <end position="1061"/>
    </location>
</feature>
<dbReference type="InterPro" id="IPR005162">
    <property type="entry name" value="Retrotrans_gag_dom"/>
</dbReference>
<gene>
    <name evidence="5" type="ORF">ISN44_Un176g000030</name>
</gene>
<feature type="coiled-coil region" evidence="1">
    <location>
        <begin position="455"/>
        <end position="482"/>
    </location>
</feature>
<feature type="region of interest" description="Disordered" evidence="2">
    <location>
        <begin position="1"/>
        <end position="35"/>
    </location>
</feature>
<evidence type="ECO:0000259" key="4">
    <source>
        <dbReference type="Pfam" id="PF03732"/>
    </source>
</evidence>
<dbReference type="PANTHER" id="PTHR33067">
    <property type="entry name" value="RNA-DIRECTED DNA POLYMERASE-RELATED"/>
    <property type="match status" value="1"/>
</dbReference>
<feature type="compositionally biased region" description="Polar residues" evidence="2">
    <location>
        <begin position="761"/>
        <end position="778"/>
    </location>
</feature>
<dbReference type="AlphaFoldDB" id="A0A8T1XEE0"/>
<feature type="compositionally biased region" description="Low complexity" evidence="2">
    <location>
        <begin position="78"/>
        <end position="95"/>
    </location>
</feature>
<evidence type="ECO:0000256" key="1">
    <source>
        <dbReference type="SAM" id="Coils"/>
    </source>
</evidence>
<dbReference type="Proteomes" id="UP000694251">
    <property type="component" value="Unassembled WGS sequence"/>
</dbReference>
<evidence type="ECO:0008006" key="7">
    <source>
        <dbReference type="Google" id="ProtNLM"/>
    </source>
</evidence>
<comment type="caution">
    <text evidence="5">The sequence shown here is derived from an EMBL/GenBank/DDBJ whole genome shotgun (WGS) entry which is preliminary data.</text>
</comment>
<feature type="compositionally biased region" description="Basic residues" evidence="2">
    <location>
        <begin position="1"/>
        <end position="11"/>
    </location>
</feature>
<evidence type="ECO:0000313" key="6">
    <source>
        <dbReference type="Proteomes" id="UP000694251"/>
    </source>
</evidence>
<dbReference type="OrthoDB" id="1112103at2759"/>
<keyword evidence="6" id="KW-1185">Reference proteome</keyword>
<protein>
    <recommendedName>
        <fullName evidence="7">Retrotransposon gag domain-containing protein</fullName>
    </recommendedName>
</protein>
<reference evidence="5 6" key="1">
    <citation type="submission" date="2020-12" db="EMBL/GenBank/DDBJ databases">
        <title>Concerted genomic and epigenomic changes stabilize Arabidopsis allopolyploids.</title>
        <authorList>
            <person name="Chen Z."/>
        </authorList>
    </citation>
    <scope>NUCLEOTIDE SEQUENCE [LARGE SCALE GENOMIC DNA]</scope>
    <source>
        <strain evidence="5">As9502</strain>
        <tissue evidence="5">Leaf</tissue>
    </source>
</reference>
<feature type="region of interest" description="Disordered" evidence="2">
    <location>
        <begin position="761"/>
        <end position="784"/>
    </location>
</feature>
<evidence type="ECO:0000313" key="5">
    <source>
        <dbReference type="EMBL" id="KAG7528502.1"/>
    </source>
</evidence>
<name>A0A8T1XEE0_ARASU</name>
<feature type="region of interest" description="Disordered" evidence="2">
    <location>
        <begin position="71"/>
        <end position="95"/>
    </location>
</feature>
<keyword evidence="1" id="KW-0175">Coiled coil</keyword>